<name>A0A6J5NS80_9CAUD</name>
<evidence type="ECO:0000313" key="1">
    <source>
        <dbReference type="EMBL" id="CAB4162229.1"/>
    </source>
</evidence>
<protein>
    <submittedName>
        <fullName evidence="1">Uncharacterized protein</fullName>
    </submittedName>
</protein>
<reference evidence="1" key="1">
    <citation type="submission" date="2020-04" db="EMBL/GenBank/DDBJ databases">
        <authorList>
            <person name="Chiriac C."/>
            <person name="Salcher M."/>
            <person name="Ghai R."/>
            <person name="Kavagutti S V."/>
        </authorList>
    </citation>
    <scope>NUCLEOTIDE SEQUENCE</scope>
</reference>
<dbReference type="EMBL" id="LR796735">
    <property type="protein sequence ID" value="CAB4162229.1"/>
    <property type="molecule type" value="Genomic_DNA"/>
</dbReference>
<gene>
    <name evidence="1" type="ORF">UFOVP782_21</name>
</gene>
<proteinExistence type="predicted"/>
<accession>A0A6J5NS80</accession>
<organism evidence="1">
    <name type="scientific">uncultured Caudovirales phage</name>
    <dbReference type="NCBI Taxonomy" id="2100421"/>
    <lineage>
        <taxon>Viruses</taxon>
        <taxon>Duplodnaviria</taxon>
        <taxon>Heunggongvirae</taxon>
        <taxon>Uroviricota</taxon>
        <taxon>Caudoviricetes</taxon>
        <taxon>Peduoviridae</taxon>
        <taxon>Maltschvirus</taxon>
        <taxon>Maltschvirus maltsch</taxon>
    </lineage>
</organism>
<dbReference type="InterPro" id="IPR036278">
    <property type="entry name" value="Sialidase_sf"/>
</dbReference>
<dbReference type="SUPFAM" id="SSF50939">
    <property type="entry name" value="Sialidases"/>
    <property type="match status" value="1"/>
</dbReference>
<sequence length="350" mass="36880">MILTGTGIIRGLGPQAIAKIVVAGIDGNIIYSDDLVTWQGATTPHGSDLSYVYGAVTYSPERRQFVATYTAGPTSTTLINTSTNGKTWIERTNPSNPGTDWTGVAWSPTLRLYATCSNTVNNQYNFMTSPDGVNWTLRAAPSFSGSYYGYGKIIWSVSSSAFIAISANGFVGSTAPNSSAYSTDGITWTANSSSAIFATAIAEGDSSLGAGKHVKVWKLTSNNNKVASASDVTSTWTDRSATMTSVTYNWSGVAWSPSLGLYCAVSTYGVDYGCKHVILSNDGINWTRYATGINNINLAAIAWSASLGKFIAVGGGISPYTTTMMQSSNGTTWSTITAPAGEWQSIVATS</sequence>